<keyword evidence="5" id="KW-0132">Cell division</keyword>
<evidence type="ECO:0000256" key="3">
    <source>
        <dbReference type="ARBA" id="ARBA00022729"/>
    </source>
</evidence>
<evidence type="ECO:0000256" key="2">
    <source>
        <dbReference type="ARBA" id="ARBA00009820"/>
    </source>
</evidence>
<organism evidence="7 8">
    <name type="scientific">Wohlfahrtiimonas chitiniclastica</name>
    <dbReference type="NCBI Taxonomy" id="400946"/>
    <lineage>
        <taxon>Bacteria</taxon>
        <taxon>Pseudomonadati</taxon>
        <taxon>Pseudomonadota</taxon>
        <taxon>Gammaproteobacteria</taxon>
        <taxon>Cardiobacteriales</taxon>
        <taxon>Ignatzschineriaceae</taxon>
        <taxon>Wohlfahrtiimonas</taxon>
    </lineage>
</organism>
<evidence type="ECO:0000256" key="1">
    <source>
        <dbReference type="ARBA" id="ARBA00004418"/>
    </source>
</evidence>
<dbReference type="PANTHER" id="PTHR36842:SF1">
    <property type="entry name" value="PROTEIN TOLB"/>
    <property type="match status" value="1"/>
</dbReference>
<dbReference type="SUPFAM" id="SSF69304">
    <property type="entry name" value="Tricorn protease N-terminal domain"/>
    <property type="match status" value="1"/>
</dbReference>
<dbReference type="GeneID" id="58263797"/>
<dbReference type="Gene3D" id="2.120.10.30">
    <property type="entry name" value="TolB, C-terminal domain"/>
    <property type="match status" value="1"/>
</dbReference>
<dbReference type="Pfam" id="PF04052">
    <property type="entry name" value="TolB_N"/>
    <property type="match status" value="1"/>
</dbReference>
<keyword evidence="3 5" id="KW-0732">Signal</keyword>
<reference evidence="7" key="1">
    <citation type="submission" date="2021-03" db="EMBL/GenBank/DDBJ databases">
        <title>Identification and antibiotic profiling of Wohlfahrtiimonas chitiniclastica, an underestimated human pathogen.</title>
        <authorList>
            <person name="Kopf A."/>
            <person name="Bunk B."/>
            <person name="Coldewey S."/>
            <person name="Gunzer F."/>
            <person name="Riedel T."/>
            <person name="Schroettner P."/>
        </authorList>
    </citation>
    <scope>NUCLEOTIDE SEQUENCE</scope>
    <source>
        <strain evidence="7">DSM 100917</strain>
    </source>
</reference>
<dbReference type="EMBL" id="JAGIBU010000004">
    <property type="protein sequence ID" value="MBS7824772.1"/>
    <property type="molecule type" value="Genomic_DNA"/>
</dbReference>
<dbReference type="RefSeq" id="WP_008316223.1">
    <property type="nucleotide sequence ID" value="NZ_CP115969.1"/>
</dbReference>
<dbReference type="Pfam" id="PF07676">
    <property type="entry name" value="PD40"/>
    <property type="match status" value="5"/>
</dbReference>
<dbReference type="InterPro" id="IPR011659">
    <property type="entry name" value="WD40"/>
</dbReference>
<comment type="subunit">
    <text evidence="5">The Tol-Pal system is composed of five core proteins: the inner membrane proteins TolA, TolQ and TolR, the periplasmic protein TolB and the outer membrane protein Pal. They form a network linking the inner and outer membranes and the peptidoglycan layer.</text>
</comment>
<sequence>MKKHVVKLSFWLFFSLLSLITLSHAQLKIQVTKSASNAIPIVLYSNDQLGNFVEQVAGGDLARSGRFIALPSKNSPEPTAGPAAINSEAWMQRGVQYAVFLTVRGNQISVDLVNTFSKQSMLQRVYTVGANNERQWRKTAHQVADAIYEKILGVKGSFDTKVAYVAKNGRQYQLIVSDADGAYPSTIFNSNEPILSPSWSPDGRSIAYSSLEGKKSKIVVQDVYSGKRHVVLDLPGINGAPSWSPDGSRLVFTLSKDGNPEIYTSDIYGKGLTRLTNNASIDTEPVWGKDNMIYFTSDRTGAPQIYRMTPNGGTPTRVSTSGNYNASPSISNDGRYLAVMNRGSGGNGFGIAIIDLQTGATKRLTNGGKDEAPSFSSNGHMIIYANGVGGLNAVSNDGSVTQKFSSNASDVREPAWSN</sequence>
<comment type="function">
    <text evidence="5">Part of the Tol-Pal system, which plays a role in outer membrane invagination during cell division and is important for maintaining outer membrane integrity.</text>
</comment>
<dbReference type="PANTHER" id="PTHR36842">
    <property type="entry name" value="PROTEIN TOLB HOMOLOG"/>
    <property type="match status" value="1"/>
</dbReference>
<evidence type="ECO:0000256" key="4">
    <source>
        <dbReference type="ARBA" id="ARBA00022764"/>
    </source>
</evidence>
<feature type="domain" description="TolB N-terminal" evidence="6">
    <location>
        <begin position="27"/>
        <end position="120"/>
    </location>
</feature>
<dbReference type="InterPro" id="IPR014167">
    <property type="entry name" value="Tol-Pal_TolB"/>
</dbReference>
<keyword evidence="5" id="KW-0131">Cell cycle</keyword>
<dbReference type="GO" id="GO:0051301">
    <property type="term" value="P:cell division"/>
    <property type="evidence" value="ECO:0007669"/>
    <property type="project" value="UniProtKB-UniRule"/>
</dbReference>
<keyword evidence="4 5" id="KW-0574">Periplasm</keyword>
<dbReference type="InterPro" id="IPR007195">
    <property type="entry name" value="TolB_N"/>
</dbReference>
<dbReference type="GO" id="GO:0017038">
    <property type="term" value="P:protein import"/>
    <property type="evidence" value="ECO:0007669"/>
    <property type="project" value="InterPro"/>
</dbReference>
<dbReference type="Gene3D" id="3.40.50.10070">
    <property type="entry name" value="TolB, N-terminal domain"/>
    <property type="match status" value="1"/>
</dbReference>
<comment type="similarity">
    <text evidence="2 5">Belongs to the TolB family.</text>
</comment>
<evidence type="ECO:0000256" key="5">
    <source>
        <dbReference type="HAMAP-Rule" id="MF_00671"/>
    </source>
</evidence>
<gene>
    <name evidence="5 7" type="primary">tolB</name>
    <name evidence="7" type="ORF">J7561_06080</name>
</gene>
<evidence type="ECO:0000313" key="7">
    <source>
        <dbReference type="EMBL" id="MBS7824772.1"/>
    </source>
</evidence>
<dbReference type="NCBIfam" id="TIGR02800">
    <property type="entry name" value="propeller_TolB"/>
    <property type="match status" value="1"/>
</dbReference>
<comment type="subcellular location">
    <subcellularLocation>
        <location evidence="1 5">Periplasm</location>
    </subcellularLocation>
</comment>
<protein>
    <recommendedName>
        <fullName evidence="5">Tol-Pal system protein TolB</fullName>
    </recommendedName>
</protein>
<dbReference type="HAMAP" id="MF_00671">
    <property type="entry name" value="TolB"/>
    <property type="match status" value="1"/>
</dbReference>
<comment type="caution">
    <text evidence="7">The sequence shown here is derived from an EMBL/GenBank/DDBJ whole genome shotgun (WGS) entry which is preliminary data.</text>
</comment>
<dbReference type="InterPro" id="IPR011042">
    <property type="entry name" value="6-blade_b-propeller_TolB-like"/>
</dbReference>
<dbReference type="GO" id="GO:0042597">
    <property type="term" value="C:periplasmic space"/>
    <property type="evidence" value="ECO:0007669"/>
    <property type="project" value="UniProtKB-SubCell"/>
</dbReference>
<evidence type="ECO:0000259" key="6">
    <source>
        <dbReference type="Pfam" id="PF04052"/>
    </source>
</evidence>
<evidence type="ECO:0000313" key="8">
    <source>
        <dbReference type="Proteomes" id="UP000680020"/>
    </source>
</evidence>
<dbReference type="AlphaFoldDB" id="A0A165GUW8"/>
<proteinExistence type="inferred from homology"/>
<accession>A0A165GUW8</accession>
<dbReference type="Proteomes" id="UP000680020">
    <property type="component" value="Unassembled WGS sequence"/>
</dbReference>
<dbReference type="SUPFAM" id="SSF52964">
    <property type="entry name" value="TolB, N-terminal domain"/>
    <property type="match status" value="1"/>
</dbReference>
<name>A0A165GUW8_9GAMM</name>